<comment type="caution">
    <text evidence="4">The sequence shown here is derived from an EMBL/GenBank/DDBJ whole genome shotgun (WGS) entry which is preliminary data.</text>
</comment>
<evidence type="ECO:0000256" key="2">
    <source>
        <dbReference type="SAM" id="SignalP"/>
    </source>
</evidence>
<dbReference type="Pfam" id="PF26571">
    <property type="entry name" value="VldE"/>
    <property type="match status" value="1"/>
</dbReference>
<keyword evidence="2" id="KW-0732">Signal</keyword>
<dbReference type="RefSeq" id="WP_344604968.1">
    <property type="nucleotide sequence ID" value="NZ_BAAAHE010000018.1"/>
</dbReference>
<dbReference type="Proteomes" id="UP001500957">
    <property type="component" value="Unassembled WGS sequence"/>
</dbReference>
<gene>
    <name evidence="4" type="ORF">GCM10009547_23930</name>
</gene>
<feature type="domain" description="ARB-07466-like C-terminal" evidence="3">
    <location>
        <begin position="55"/>
        <end position="165"/>
    </location>
</feature>
<evidence type="ECO:0000259" key="3">
    <source>
        <dbReference type="Pfam" id="PF26571"/>
    </source>
</evidence>
<feature type="region of interest" description="Disordered" evidence="1">
    <location>
        <begin position="331"/>
        <end position="361"/>
    </location>
</feature>
<feature type="chain" id="PRO_5047162522" description="ARB-07466-like C-terminal domain-containing protein" evidence="2">
    <location>
        <begin position="31"/>
        <end position="361"/>
    </location>
</feature>
<dbReference type="EMBL" id="BAAAHE010000018">
    <property type="protein sequence ID" value="GAA0620559.1"/>
    <property type="molecule type" value="Genomic_DNA"/>
</dbReference>
<accession>A0ABP3RXX1</accession>
<reference evidence="5" key="1">
    <citation type="journal article" date="2019" name="Int. J. Syst. Evol. Microbiol.">
        <title>The Global Catalogue of Microorganisms (GCM) 10K type strain sequencing project: providing services to taxonomists for standard genome sequencing and annotation.</title>
        <authorList>
            <consortium name="The Broad Institute Genomics Platform"/>
            <consortium name="The Broad Institute Genome Sequencing Center for Infectious Disease"/>
            <person name="Wu L."/>
            <person name="Ma J."/>
        </authorList>
    </citation>
    <scope>NUCLEOTIDE SEQUENCE [LARGE SCALE GENOMIC DNA]</scope>
    <source>
        <strain evidence="5">JCM 10671</strain>
    </source>
</reference>
<name>A0ABP3RXX1_9ACTN</name>
<keyword evidence="5" id="KW-1185">Reference proteome</keyword>
<dbReference type="InterPro" id="IPR058593">
    <property type="entry name" value="ARB_07466-like_C"/>
</dbReference>
<evidence type="ECO:0000313" key="5">
    <source>
        <dbReference type="Proteomes" id="UP001500957"/>
    </source>
</evidence>
<feature type="compositionally biased region" description="Gly residues" evidence="1">
    <location>
        <begin position="339"/>
        <end position="351"/>
    </location>
</feature>
<dbReference type="InterPro" id="IPR006311">
    <property type="entry name" value="TAT_signal"/>
</dbReference>
<proteinExistence type="predicted"/>
<evidence type="ECO:0000256" key="1">
    <source>
        <dbReference type="SAM" id="MobiDB-lite"/>
    </source>
</evidence>
<feature type="signal peptide" evidence="2">
    <location>
        <begin position="1"/>
        <end position="30"/>
    </location>
</feature>
<evidence type="ECO:0000313" key="4">
    <source>
        <dbReference type="EMBL" id="GAA0620559.1"/>
    </source>
</evidence>
<feature type="compositionally biased region" description="Acidic residues" evidence="1">
    <location>
        <begin position="352"/>
        <end position="361"/>
    </location>
</feature>
<dbReference type="PROSITE" id="PS51318">
    <property type="entry name" value="TAT"/>
    <property type="match status" value="1"/>
</dbReference>
<sequence length="361" mass="39817">MRSRTTALRFSALAVALSAAVGLSTPTADAAMPKSRLTSPAIEAPASYQAQFLCKKNMQPGVKAFRSMVLKNYKGTRSASEVRSCSSSHTSEHADGRAWDWGVRVWNKKERKKAESLLNWLLKPDQFGNEFANARRLGIMYIIWDKKMWRSYTGEWGPYSCSGKTSCHQDHVHFSFGWAGAYKKTSFWTGNVATEMGPPLPLYDSLTKPWKFKVKANQGQKYGGKLLGNGLLYTVTASGTWRYGKKDFQVADAVCQKTKSGQWVRKEGLQLSGVRNLTPTVPSLNGCNTVNHTYSATLSPRGTDAIRYSLTDSTPKNNSGAVDVTIRRIVALPDPEPGPGDGGGGDWNGGDGGDDDWWWRR</sequence>
<organism evidence="4 5">
    <name type="scientific">Sporichthya brevicatena</name>
    <dbReference type="NCBI Taxonomy" id="171442"/>
    <lineage>
        <taxon>Bacteria</taxon>
        <taxon>Bacillati</taxon>
        <taxon>Actinomycetota</taxon>
        <taxon>Actinomycetes</taxon>
        <taxon>Sporichthyales</taxon>
        <taxon>Sporichthyaceae</taxon>
        <taxon>Sporichthya</taxon>
    </lineage>
</organism>
<protein>
    <recommendedName>
        <fullName evidence="3">ARB-07466-like C-terminal domain-containing protein</fullName>
    </recommendedName>
</protein>